<dbReference type="Pfam" id="PF00378">
    <property type="entry name" value="ECH_1"/>
    <property type="match status" value="1"/>
</dbReference>
<dbReference type="SUPFAM" id="SSF52096">
    <property type="entry name" value="ClpP/crotonase"/>
    <property type="match status" value="1"/>
</dbReference>
<evidence type="ECO:0008006" key="6">
    <source>
        <dbReference type="Google" id="ProtNLM"/>
    </source>
</evidence>
<reference evidence="4 5" key="1">
    <citation type="journal article" date="2024" name="bioRxiv">
        <title>A reference genome for Trichogramma kaykai: A tiny desert-dwelling parasitoid wasp with competing sex-ratio distorters.</title>
        <authorList>
            <person name="Culotta J."/>
            <person name="Lindsey A.R."/>
        </authorList>
    </citation>
    <scope>NUCLEOTIDE SEQUENCE [LARGE SCALE GENOMIC DNA]</scope>
    <source>
        <strain evidence="4 5">KSX58</strain>
    </source>
</reference>
<dbReference type="InterPro" id="IPR051053">
    <property type="entry name" value="ECH/Chromodomain_protein"/>
</dbReference>
<dbReference type="InterPro" id="IPR029045">
    <property type="entry name" value="ClpP/crotonase-like_dom_sf"/>
</dbReference>
<evidence type="ECO:0000256" key="1">
    <source>
        <dbReference type="ARBA" id="ARBA00004275"/>
    </source>
</evidence>
<name>A0ABD2XGY7_9HYME</name>
<proteinExistence type="predicted"/>
<comment type="subcellular location">
    <subcellularLocation>
        <location evidence="1">Peroxisome</location>
    </subcellularLocation>
</comment>
<dbReference type="EMBL" id="JBJJXI010000025">
    <property type="protein sequence ID" value="KAL3404410.1"/>
    <property type="molecule type" value="Genomic_DNA"/>
</dbReference>
<gene>
    <name evidence="4" type="ORF">TKK_002897</name>
</gene>
<dbReference type="PANTHER" id="PTHR43684:SF1">
    <property type="entry name" value="ENOYL-COA DELTA ISOMERASE 2"/>
    <property type="match status" value="1"/>
</dbReference>
<comment type="caution">
    <text evidence="4">The sequence shown here is derived from an EMBL/GenBank/DDBJ whole genome shotgun (WGS) entry which is preliminary data.</text>
</comment>
<accession>A0ABD2XGY7</accession>
<dbReference type="CDD" id="cd06558">
    <property type="entry name" value="crotonase-like"/>
    <property type="match status" value="1"/>
</dbReference>
<keyword evidence="3" id="KW-0413">Isomerase</keyword>
<dbReference type="PANTHER" id="PTHR43684">
    <property type="match status" value="1"/>
</dbReference>
<evidence type="ECO:0000313" key="4">
    <source>
        <dbReference type="EMBL" id="KAL3404410.1"/>
    </source>
</evidence>
<dbReference type="AlphaFoldDB" id="A0ABD2XGY7"/>
<protein>
    <recommendedName>
        <fullName evidence="6">Enoyl-CoA delta isomerase 2, mitochondrial</fullName>
    </recommendedName>
</protein>
<keyword evidence="2" id="KW-0576">Peroxisome</keyword>
<dbReference type="Gene3D" id="3.90.226.10">
    <property type="entry name" value="2-enoyl-CoA Hydratase, Chain A, domain 1"/>
    <property type="match status" value="1"/>
</dbReference>
<evidence type="ECO:0000256" key="2">
    <source>
        <dbReference type="ARBA" id="ARBA00023140"/>
    </source>
</evidence>
<organism evidence="4 5">
    <name type="scientific">Trichogramma kaykai</name>
    <dbReference type="NCBI Taxonomy" id="54128"/>
    <lineage>
        <taxon>Eukaryota</taxon>
        <taxon>Metazoa</taxon>
        <taxon>Ecdysozoa</taxon>
        <taxon>Arthropoda</taxon>
        <taxon>Hexapoda</taxon>
        <taxon>Insecta</taxon>
        <taxon>Pterygota</taxon>
        <taxon>Neoptera</taxon>
        <taxon>Endopterygota</taxon>
        <taxon>Hymenoptera</taxon>
        <taxon>Apocrita</taxon>
        <taxon>Proctotrupomorpha</taxon>
        <taxon>Chalcidoidea</taxon>
        <taxon>Trichogrammatidae</taxon>
        <taxon>Trichogramma</taxon>
    </lineage>
</organism>
<dbReference type="InterPro" id="IPR001753">
    <property type="entry name" value="Enoyl-CoA_hydra/iso"/>
</dbReference>
<dbReference type="Proteomes" id="UP001627154">
    <property type="component" value="Unassembled WGS sequence"/>
</dbReference>
<evidence type="ECO:0000313" key="5">
    <source>
        <dbReference type="Proteomes" id="UP001627154"/>
    </source>
</evidence>
<dbReference type="Gene3D" id="1.10.12.10">
    <property type="entry name" value="Lyase 2-enoyl-coa Hydratase, Chain A, domain 2"/>
    <property type="match status" value="1"/>
</dbReference>
<dbReference type="GO" id="GO:0005777">
    <property type="term" value="C:peroxisome"/>
    <property type="evidence" value="ECO:0007669"/>
    <property type="project" value="UniProtKB-SubCell"/>
</dbReference>
<evidence type="ECO:0000256" key="3">
    <source>
        <dbReference type="ARBA" id="ARBA00023235"/>
    </source>
</evidence>
<sequence>MHYSSSSSISRPTRRRKMSQYIATSIEGSIQRIVIDRPRKRNAINGPMYREMIKILDESAKNREVTCLAITGTGDFYSSGNDFVSNLTAADESATDVDAATLIIQNFIDALINYPKLLIAVVNGPAIGIMATTLALFDIVYAAETVYISTPFSKLGLSAEGCSTYTFPRIMGPSKAAEMLYFGVPMSAKEAAEVGLVSRVYKRDGVDEIWEHLRKMSTLSPESLVATKQLISHWNKDILMKVNGKELEVLKKIYMSPQFLERMANFMMKKSKL</sequence>
<dbReference type="InterPro" id="IPR014748">
    <property type="entry name" value="Enoyl-CoA_hydra_C"/>
</dbReference>
<dbReference type="GO" id="GO:0004165">
    <property type="term" value="F:delta(3)-delta(2)-enoyl-CoA isomerase activity"/>
    <property type="evidence" value="ECO:0007669"/>
    <property type="project" value="UniProtKB-ARBA"/>
</dbReference>
<keyword evidence="5" id="KW-1185">Reference proteome</keyword>